<evidence type="ECO:0000313" key="2">
    <source>
        <dbReference type="Proteomes" id="UP000318359"/>
    </source>
</evidence>
<protein>
    <submittedName>
        <fullName evidence="1">Uncharacterized protein</fullName>
    </submittedName>
</protein>
<comment type="caution">
    <text evidence="1">The sequence shown here is derived from an EMBL/GenBank/DDBJ whole genome shotgun (WGS) entry which is preliminary data.</text>
</comment>
<reference evidence="1 2" key="1">
    <citation type="submission" date="2019-02" db="EMBL/GenBank/DDBJ databases">
        <title>Prokaryotic population dynamics and viral predation in marine succession experiment using metagenomics: the confinement effect.</title>
        <authorList>
            <person name="Haro-Moreno J.M."/>
            <person name="Rodriguez-Valera F."/>
            <person name="Lopez-Perez M."/>
        </authorList>
    </citation>
    <scope>NUCLEOTIDE SEQUENCE [LARGE SCALE GENOMIC DNA]</scope>
    <source>
        <strain evidence="1">MED-G167</strain>
    </source>
</reference>
<evidence type="ECO:0000313" key="1">
    <source>
        <dbReference type="EMBL" id="RZO18528.1"/>
    </source>
</evidence>
<organism evidence="1 2">
    <name type="scientific">SAR86 cluster bacterium</name>
    <dbReference type="NCBI Taxonomy" id="2030880"/>
    <lineage>
        <taxon>Bacteria</taxon>
        <taxon>Pseudomonadati</taxon>
        <taxon>Pseudomonadota</taxon>
        <taxon>Gammaproteobacteria</taxon>
        <taxon>SAR86 cluster</taxon>
    </lineage>
</organism>
<proteinExistence type="predicted"/>
<dbReference type="AlphaFoldDB" id="A0A520MBG2"/>
<name>A0A520MBG2_9GAMM</name>
<gene>
    <name evidence="1" type="ORF">EVB00_00980</name>
</gene>
<accession>A0A520MBG2</accession>
<sequence length="223" mass="25191">MKDTIKLDLIELLEAGKTYEKSPEVQLIVDSSDEALKFYNDYLVSKDQLIGFFDKDKLEVSQDKMSAFLDKQLNETPVNKDFSYKGFAAMAVAASALLIGINLYTPEEVIPVIEEDQVLMTESGIEYEIVEEIIFEEPQEPIMVNTSDTKTIWAAGTKLAEEYGLNLYSVMYVLYEANPEAFNNGNIHAMKADNVLILDESMVNSVSADFAYNEVSRHIYCRC</sequence>
<dbReference type="EMBL" id="SHBM01000007">
    <property type="protein sequence ID" value="RZO18528.1"/>
    <property type="molecule type" value="Genomic_DNA"/>
</dbReference>
<dbReference type="Proteomes" id="UP000318359">
    <property type="component" value="Unassembled WGS sequence"/>
</dbReference>